<proteinExistence type="predicted"/>
<gene>
    <name evidence="2" type="ORF">GCM10010960_17470</name>
</gene>
<protein>
    <recommendedName>
        <fullName evidence="4">DUF4377 domain-containing protein</fullName>
    </recommendedName>
</protein>
<dbReference type="PROSITE" id="PS51257">
    <property type="entry name" value="PROKAR_LIPOPROTEIN"/>
    <property type="match status" value="1"/>
</dbReference>
<sequence>MKNAITALAALLALSACSEPPKHQIVFTHEDTCRIQINDLQYGQANDTDRPCQRITEDGDTVAVTVNFLSETCNAYRYDRVGAREGSEGVFAFKPEQNEPNVNCRFIPQYADSAAQWVLLTQPPPED</sequence>
<keyword evidence="1" id="KW-0732">Signal</keyword>
<evidence type="ECO:0008006" key="4">
    <source>
        <dbReference type="Google" id="ProtNLM"/>
    </source>
</evidence>
<organism evidence="2 3">
    <name type="scientific">Arenimonas maotaiensis</name>
    <dbReference type="NCBI Taxonomy" id="1446479"/>
    <lineage>
        <taxon>Bacteria</taxon>
        <taxon>Pseudomonadati</taxon>
        <taxon>Pseudomonadota</taxon>
        <taxon>Gammaproteobacteria</taxon>
        <taxon>Lysobacterales</taxon>
        <taxon>Lysobacteraceae</taxon>
        <taxon>Arenimonas</taxon>
    </lineage>
</organism>
<keyword evidence="3" id="KW-1185">Reference proteome</keyword>
<evidence type="ECO:0000313" key="3">
    <source>
        <dbReference type="Proteomes" id="UP000632858"/>
    </source>
</evidence>
<name>A0A917CSC1_9GAMM</name>
<reference evidence="2" key="1">
    <citation type="journal article" date="2014" name="Int. J. Syst. Evol. Microbiol.">
        <title>Complete genome sequence of Corynebacterium casei LMG S-19264T (=DSM 44701T), isolated from a smear-ripened cheese.</title>
        <authorList>
            <consortium name="US DOE Joint Genome Institute (JGI-PGF)"/>
            <person name="Walter F."/>
            <person name="Albersmeier A."/>
            <person name="Kalinowski J."/>
            <person name="Ruckert C."/>
        </authorList>
    </citation>
    <scope>NUCLEOTIDE SEQUENCE</scope>
    <source>
        <strain evidence="2">CGMCC 1.12726</strain>
    </source>
</reference>
<accession>A0A917CSC1</accession>
<evidence type="ECO:0000256" key="1">
    <source>
        <dbReference type="SAM" id="SignalP"/>
    </source>
</evidence>
<dbReference type="AlphaFoldDB" id="A0A917CSC1"/>
<dbReference type="EMBL" id="BMFO01000004">
    <property type="protein sequence ID" value="GGF96307.1"/>
    <property type="molecule type" value="Genomic_DNA"/>
</dbReference>
<feature type="chain" id="PRO_5037229868" description="DUF4377 domain-containing protein" evidence="1">
    <location>
        <begin position="19"/>
        <end position="127"/>
    </location>
</feature>
<feature type="signal peptide" evidence="1">
    <location>
        <begin position="1"/>
        <end position="18"/>
    </location>
</feature>
<dbReference type="Proteomes" id="UP000632858">
    <property type="component" value="Unassembled WGS sequence"/>
</dbReference>
<evidence type="ECO:0000313" key="2">
    <source>
        <dbReference type="EMBL" id="GGF96307.1"/>
    </source>
</evidence>
<dbReference type="RefSeq" id="WP_188450019.1">
    <property type="nucleotide sequence ID" value="NZ_BMFO01000004.1"/>
</dbReference>
<reference evidence="2" key="2">
    <citation type="submission" date="2020-09" db="EMBL/GenBank/DDBJ databases">
        <authorList>
            <person name="Sun Q."/>
            <person name="Zhou Y."/>
        </authorList>
    </citation>
    <scope>NUCLEOTIDE SEQUENCE</scope>
    <source>
        <strain evidence="2">CGMCC 1.12726</strain>
    </source>
</reference>
<comment type="caution">
    <text evidence="2">The sequence shown here is derived from an EMBL/GenBank/DDBJ whole genome shotgun (WGS) entry which is preliminary data.</text>
</comment>